<dbReference type="Gene3D" id="1.10.405.10">
    <property type="entry name" value="Guanine Nucleotide Dissociation Inhibitor, domain 1"/>
    <property type="match status" value="1"/>
</dbReference>
<keyword evidence="8" id="KW-1185">Reference proteome</keyword>
<evidence type="ECO:0000313" key="7">
    <source>
        <dbReference type="EMBL" id="PIA33400.1"/>
    </source>
</evidence>
<evidence type="ECO:0000256" key="5">
    <source>
        <dbReference type="PIRNR" id="PIRNR016550"/>
    </source>
</evidence>
<dbReference type="InParanoid" id="A0A2G5CQD9"/>
<dbReference type="STRING" id="218851.A0A2G5CQD9"/>
<dbReference type="FunCoup" id="A0A2G5CQD9">
    <property type="interactions" value="1602"/>
</dbReference>
<evidence type="ECO:0000313" key="8">
    <source>
        <dbReference type="Proteomes" id="UP000230069"/>
    </source>
</evidence>
<dbReference type="Gene3D" id="3.50.50.60">
    <property type="entry name" value="FAD/NAD(P)-binding domain"/>
    <property type="match status" value="1"/>
</dbReference>
<dbReference type="SUPFAM" id="SSF54373">
    <property type="entry name" value="FAD-linked reductases, C-terminal domain"/>
    <property type="match status" value="1"/>
</dbReference>
<comment type="similarity">
    <text evidence="2 5">Belongs to the Rab GDI family.</text>
</comment>
<comment type="subcellular location">
    <subcellularLocation>
        <location evidence="1 5">Cytoplasm</location>
    </subcellularLocation>
</comment>
<proteinExistence type="inferred from homology"/>
<evidence type="ECO:0000256" key="3">
    <source>
        <dbReference type="ARBA" id="ARBA00022468"/>
    </source>
</evidence>
<dbReference type="AlphaFoldDB" id="A0A2G5CQD9"/>
<sequence length="559" mass="61980">MADEFLFPSIDPTHFELTVVGTGLPESIIAASSSSIGKTVLHLDPNSFYGAHYSSFSLHDFTSFLQSQQQQEQKQLTKEEEEVRDSNSSRDTNFIEIELKHQCLYSDIEITSNASSEDLEPSRKFSLDLSGPRVLFCADSVVNLMLKSGANHHVEFKSIDASFIYGEDGKLFTVPDSRSAIFKDRSLGLLEKNQLMRFFKLVQAHFGLNESMLQQEKNRISDEDLESPFVEFLTKQMLPSKIKAIILYAIAMVDYDQESPEQCKNLVKTKDGIATLALYHSSVGRFTNALGALIYPIYGQGELPQAFCRAAAVKGALYVLRMPVRSLLLDKESRQYKGLRLASGQEVFSDQLVMGPSFIVPAPPVLSPHTDLQQDISQGSILREVNGHVARAVCIMKGSIKSNVSNVLVVFPPRSLLPEQVTSVRVLQLGSNLSVCPANLFVLYVSALCDDATKGKKSLHAAINALLKCSISENRETSAHLPDESEVVTPTLLWSAMYIQQLTKVSEDPISSCPMPDGNLGYTDILESTEKLFRKIYPGEEFMPEAKAPEDVVDEQESQ</sequence>
<accession>A0A2G5CQD9</accession>
<evidence type="ECO:0000256" key="1">
    <source>
        <dbReference type="ARBA" id="ARBA00004496"/>
    </source>
</evidence>
<dbReference type="GO" id="GO:0005829">
    <property type="term" value="C:cytosol"/>
    <property type="evidence" value="ECO:0007669"/>
    <property type="project" value="TreeGrafter"/>
</dbReference>
<dbReference type="SUPFAM" id="SSF51905">
    <property type="entry name" value="FAD/NAD(P)-binding domain"/>
    <property type="match status" value="1"/>
</dbReference>
<dbReference type="GO" id="GO:0005096">
    <property type="term" value="F:GTPase activator activity"/>
    <property type="evidence" value="ECO:0007669"/>
    <property type="project" value="UniProtKB-UniRule"/>
</dbReference>
<dbReference type="PANTHER" id="PTHR11787">
    <property type="entry name" value="RAB GDP-DISSOCIATION INHIBITOR"/>
    <property type="match status" value="1"/>
</dbReference>
<dbReference type="EMBL" id="KZ305058">
    <property type="protein sequence ID" value="PIA33400.1"/>
    <property type="molecule type" value="Genomic_DNA"/>
</dbReference>
<gene>
    <name evidence="7" type="ORF">AQUCO_04100079v1</name>
</gene>
<evidence type="ECO:0000256" key="6">
    <source>
        <dbReference type="SAM" id="MobiDB-lite"/>
    </source>
</evidence>
<reference evidence="7 8" key="1">
    <citation type="submission" date="2017-09" db="EMBL/GenBank/DDBJ databases">
        <title>WGS assembly of Aquilegia coerulea Goldsmith.</title>
        <authorList>
            <person name="Hodges S."/>
            <person name="Kramer E."/>
            <person name="Nordborg M."/>
            <person name="Tomkins J."/>
            <person name="Borevitz J."/>
            <person name="Derieg N."/>
            <person name="Yan J."/>
            <person name="Mihaltcheva S."/>
            <person name="Hayes R.D."/>
            <person name="Rokhsar D."/>
        </authorList>
    </citation>
    <scope>NUCLEOTIDE SEQUENCE [LARGE SCALE GENOMIC DNA]</scope>
    <source>
        <strain evidence="8">cv. Goldsmith</strain>
    </source>
</reference>
<dbReference type="FunFam" id="1.10.405.10:FF:000008">
    <property type="entry name" value="Rab proteins geranylgeranyltransferase component"/>
    <property type="match status" value="1"/>
</dbReference>
<dbReference type="GO" id="GO:0005968">
    <property type="term" value="C:Rab-protein geranylgeranyltransferase complex"/>
    <property type="evidence" value="ECO:0007669"/>
    <property type="project" value="UniProtKB-UniRule"/>
</dbReference>
<dbReference type="Proteomes" id="UP000230069">
    <property type="component" value="Unassembled WGS sequence"/>
</dbReference>
<dbReference type="InterPro" id="IPR001738">
    <property type="entry name" value="Rab_escort"/>
</dbReference>
<dbReference type="GO" id="GO:0005092">
    <property type="term" value="F:GDP-dissociation inhibitor activity"/>
    <property type="evidence" value="ECO:0007669"/>
    <property type="project" value="InterPro"/>
</dbReference>
<comment type="function">
    <text evidence="5">Substrate-binding subunit of the Rab geranylgeranyltransferase (GGTase) complex. Binds unprenylated Rab proteins.</text>
</comment>
<dbReference type="GO" id="GO:0016192">
    <property type="term" value="P:vesicle-mediated transport"/>
    <property type="evidence" value="ECO:0007669"/>
    <property type="project" value="TreeGrafter"/>
</dbReference>
<dbReference type="Gene3D" id="3.30.519.10">
    <property type="entry name" value="Guanine Nucleotide Dissociation Inhibitor, domain 2"/>
    <property type="match status" value="1"/>
</dbReference>
<dbReference type="PIRSF" id="PIRSF016550">
    <property type="entry name" value="Rab_ger_ger_transf_A_euk"/>
    <property type="match status" value="1"/>
</dbReference>
<dbReference type="InterPro" id="IPR036188">
    <property type="entry name" value="FAD/NAD-bd_sf"/>
</dbReference>
<dbReference type="GO" id="GO:0007264">
    <property type="term" value="P:small GTPase-mediated signal transduction"/>
    <property type="evidence" value="ECO:0007669"/>
    <property type="project" value="UniProtKB-UniRule"/>
</dbReference>
<protein>
    <recommendedName>
        <fullName evidence="5">Rab escort protein 1</fullName>
    </recommendedName>
</protein>
<evidence type="ECO:0000256" key="2">
    <source>
        <dbReference type="ARBA" id="ARBA00005593"/>
    </source>
</evidence>
<keyword evidence="4 5" id="KW-0963">Cytoplasm</keyword>
<dbReference type="OrthoDB" id="9446342at2759"/>
<dbReference type="GO" id="GO:0005634">
    <property type="term" value="C:nucleus"/>
    <property type="evidence" value="ECO:0007669"/>
    <property type="project" value="TreeGrafter"/>
</dbReference>
<organism evidence="7 8">
    <name type="scientific">Aquilegia coerulea</name>
    <name type="common">Rocky mountain columbine</name>
    <dbReference type="NCBI Taxonomy" id="218851"/>
    <lineage>
        <taxon>Eukaryota</taxon>
        <taxon>Viridiplantae</taxon>
        <taxon>Streptophyta</taxon>
        <taxon>Embryophyta</taxon>
        <taxon>Tracheophyta</taxon>
        <taxon>Spermatophyta</taxon>
        <taxon>Magnoliopsida</taxon>
        <taxon>Ranunculales</taxon>
        <taxon>Ranunculaceae</taxon>
        <taxon>Thalictroideae</taxon>
        <taxon>Aquilegia</taxon>
    </lineage>
</organism>
<evidence type="ECO:0000256" key="4">
    <source>
        <dbReference type="ARBA" id="ARBA00022490"/>
    </source>
</evidence>
<dbReference type="GO" id="GO:0006886">
    <property type="term" value="P:intracellular protein transport"/>
    <property type="evidence" value="ECO:0007669"/>
    <property type="project" value="InterPro"/>
</dbReference>
<dbReference type="PANTHER" id="PTHR11787:SF4">
    <property type="entry name" value="CHM, RAB ESCORT PROTEIN 1"/>
    <property type="match status" value="1"/>
</dbReference>
<dbReference type="Pfam" id="PF00996">
    <property type="entry name" value="GDI"/>
    <property type="match status" value="2"/>
</dbReference>
<feature type="region of interest" description="Disordered" evidence="6">
    <location>
        <begin position="69"/>
        <end position="90"/>
    </location>
</feature>
<dbReference type="PRINTS" id="PR00891">
    <property type="entry name" value="RABGDIREP"/>
</dbReference>
<keyword evidence="3 5" id="KW-0343">GTPase activation</keyword>
<name>A0A2G5CQD9_AQUCA</name>
<dbReference type="InterPro" id="IPR018203">
    <property type="entry name" value="GDP_dissociation_inhibitor"/>
</dbReference>